<feature type="domain" description="Superoxide dismutase copper/zinc binding" evidence="4">
    <location>
        <begin position="7"/>
        <end position="150"/>
    </location>
</feature>
<dbReference type="EMBL" id="BAAAWD010000007">
    <property type="protein sequence ID" value="GAA3005787.1"/>
    <property type="molecule type" value="Genomic_DNA"/>
</dbReference>
<name>A0ABP6KE97_9ACTN</name>
<keyword evidence="3" id="KW-0560">Oxidoreductase</keyword>
<comment type="similarity">
    <text evidence="1 3">Belongs to the Cu-Zn superoxide dismutase family.</text>
</comment>
<evidence type="ECO:0000313" key="6">
    <source>
        <dbReference type="Proteomes" id="UP001499930"/>
    </source>
</evidence>
<comment type="function">
    <text evidence="2">Destroys radicals which are normally produced within the cells and which are toxic to biological systems. May play a role in favoring mycobacterial survival in phagocytes.</text>
</comment>
<keyword evidence="3" id="KW-0186">Copper</keyword>
<comment type="cofactor">
    <cofactor evidence="3">
        <name>Cu cation</name>
        <dbReference type="ChEBI" id="CHEBI:23378"/>
    </cofactor>
    <text evidence="3">Binds 1 copper ion per subunit.</text>
</comment>
<dbReference type="InterPro" id="IPR001424">
    <property type="entry name" value="SOD_Cu_Zn_dom"/>
</dbReference>
<comment type="catalytic activity">
    <reaction evidence="3">
        <text>2 superoxide + 2 H(+) = H2O2 + O2</text>
        <dbReference type="Rhea" id="RHEA:20696"/>
        <dbReference type="ChEBI" id="CHEBI:15378"/>
        <dbReference type="ChEBI" id="CHEBI:15379"/>
        <dbReference type="ChEBI" id="CHEBI:16240"/>
        <dbReference type="ChEBI" id="CHEBI:18421"/>
        <dbReference type="EC" id="1.15.1.1"/>
    </reaction>
</comment>
<evidence type="ECO:0000256" key="3">
    <source>
        <dbReference type="RuleBase" id="RU000393"/>
    </source>
</evidence>
<organism evidence="5 6">
    <name type="scientific">Streptosporangium longisporum</name>
    <dbReference type="NCBI Taxonomy" id="46187"/>
    <lineage>
        <taxon>Bacteria</taxon>
        <taxon>Bacillati</taxon>
        <taxon>Actinomycetota</taxon>
        <taxon>Actinomycetes</taxon>
        <taxon>Streptosporangiales</taxon>
        <taxon>Streptosporangiaceae</taxon>
        <taxon>Streptosporangium</taxon>
    </lineage>
</organism>
<accession>A0ABP6KE97</accession>
<dbReference type="PROSITE" id="PS00332">
    <property type="entry name" value="SOD_CU_ZN_2"/>
    <property type="match status" value="1"/>
</dbReference>
<evidence type="ECO:0000259" key="4">
    <source>
        <dbReference type="Pfam" id="PF00080"/>
    </source>
</evidence>
<dbReference type="EC" id="1.15.1.1" evidence="3"/>
<dbReference type="PANTHER" id="PTHR10003">
    <property type="entry name" value="SUPEROXIDE DISMUTASE CU-ZN -RELATED"/>
    <property type="match status" value="1"/>
</dbReference>
<dbReference type="SUPFAM" id="SSF49329">
    <property type="entry name" value="Cu,Zn superoxide dismutase-like"/>
    <property type="match status" value="1"/>
</dbReference>
<gene>
    <name evidence="5" type="ORF">GCM10017559_29440</name>
</gene>
<dbReference type="Proteomes" id="UP001499930">
    <property type="component" value="Unassembled WGS sequence"/>
</dbReference>
<keyword evidence="3" id="KW-0862">Zinc</keyword>
<dbReference type="Gene3D" id="2.60.40.200">
    <property type="entry name" value="Superoxide dismutase, copper/zinc binding domain"/>
    <property type="match status" value="1"/>
</dbReference>
<proteinExistence type="inferred from homology"/>
<dbReference type="Pfam" id="PF00080">
    <property type="entry name" value="Sod_Cu"/>
    <property type="match status" value="1"/>
</dbReference>
<comment type="cofactor">
    <cofactor evidence="3">
        <name>Zn(2+)</name>
        <dbReference type="ChEBI" id="CHEBI:29105"/>
    </cofactor>
    <text evidence="3">Binds 1 zinc ion per subunit.</text>
</comment>
<dbReference type="InterPro" id="IPR036423">
    <property type="entry name" value="SOD-like_Cu/Zn_dom_sf"/>
</dbReference>
<sequence>MKGETLGELVVEEMAPGRTRLTFTVKGLTPGYHGFHVHTKGICDASSKDPATGSPFFSAGPHFSLRPGDHPSHSGDLPDLLVGRDGEGGTIVMTDRFTVAQLLDRDGSAIVVHALADNQANVPERYAEEGVDETTRATGDSGGRVACGVITRR</sequence>
<reference evidence="6" key="1">
    <citation type="journal article" date="2019" name="Int. J. Syst. Evol. Microbiol.">
        <title>The Global Catalogue of Microorganisms (GCM) 10K type strain sequencing project: providing services to taxonomists for standard genome sequencing and annotation.</title>
        <authorList>
            <consortium name="The Broad Institute Genomics Platform"/>
            <consortium name="The Broad Institute Genome Sequencing Center for Infectious Disease"/>
            <person name="Wu L."/>
            <person name="Ma J."/>
        </authorList>
    </citation>
    <scope>NUCLEOTIDE SEQUENCE [LARGE SCALE GENOMIC DNA]</scope>
    <source>
        <strain evidence="6">JCM 3106</strain>
    </source>
</reference>
<evidence type="ECO:0000256" key="1">
    <source>
        <dbReference type="ARBA" id="ARBA00010457"/>
    </source>
</evidence>
<dbReference type="InterPro" id="IPR024134">
    <property type="entry name" value="SOD_Cu/Zn_/chaperone"/>
</dbReference>
<keyword evidence="3" id="KW-0479">Metal-binding</keyword>
<protein>
    <recommendedName>
        <fullName evidence="3">Superoxide dismutase [Cu-Zn]</fullName>
        <ecNumber evidence="3">1.15.1.1</ecNumber>
    </recommendedName>
</protein>
<evidence type="ECO:0000313" key="5">
    <source>
        <dbReference type="EMBL" id="GAA3005787.1"/>
    </source>
</evidence>
<dbReference type="InterPro" id="IPR018152">
    <property type="entry name" value="SOD_Cu/Zn_BS"/>
</dbReference>
<evidence type="ECO:0000256" key="2">
    <source>
        <dbReference type="ARBA" id="ARBA00024900"/>
    </source>
</evidence>
<keyword evidence="6" id="KW-1185">Reference proteome</keyword>
<comment type="caution">
    <text evidence="5">The sequence shown here is derived from an EMBL/GenBank/DDBJ whole genome shotgun (WGS) entry which is preliminary data.</text>
</comment>